<reference evidence="2" key="1">
    <citation type="journal article" date="2023" name="Plant J.">
        <title>Genome sequences and population genomics provide insights into the demographic history, inbreeding, and mutation load of two 'living fossil' tree species of Dipteronia.</title>
        <authorList>
            <person name="Feng Y."/>
            <person name="Comes H.P."/>
            <person name="Chen J."/>
            <person name="Zhu S."/>
            <person name="Lu R."/>
            <person name="Zhang X."/>
            <person name="Li P."/>
            <person name="Qiu J."/>
            <person name="Olsen K.M."/>
            <person name="Qiu Y."/>
        </authorList>
    </citation>
    <scope>NUCLEOTIDE SEQUENCE</scope>
    <source>
        <strain evidence="2">KIB01</strain>
    </source>
</reference>
<evidence type="ECO:0000259" key="1">
    <source>
        <dbReference type="Pfam" id="PF10354"/>
    </source>
</evidence>
<dbReference type="EMBL" id="JANJYI010000008">
    <property type="protein sequence ID" value="KAK2638740.1"/>
    <property type="molecule type" value="Genomic_DNA"/>
</dbReference>
<dbReference type="GO" id="GO:0070042">
    <property type="term" value="F:rRNA (uridine-N3-)-methyltransferase activity"/>
    <property type="evidence" value="ECO:0007669"/>
    <property type="project" value="InterPro"/>
</dbReference>
<sequence length="358" mass="40851">MAMATHQREEEVKWVNHYLSSHKILLVGEGDFSFSLSLALAFGYANNICASSLDSCDEVIKKYKNGKSNLCTLVNMGAFVLHRVNATKMKSHPDLQMRWFDRIVFNFPHAGFYGKEHNNHMIGMHRDLLNGFFENASTMLRNNGEVHVSHKTTPPYDSWNLKDLAFKNSLSLIEPAVEFKMEDYPGYSNKRGDFPRCDDHFLLGECSTFRFELSPAAKKTFNAKSCNGFPRRRCRQPQDFSIPFRKRKTSFDSRHMNAFTDHVGDNIAHVPPGFDSFGQPQRNVTRNMNDFPGHMGPPWTSDGYFNNVMETHGSHFTGFGRCMANAPGRMLNRDLSVSNKAPRLSKSTLRRLVRDYGA</sequence>
<feature type="domain" description="25S rRNA (uridine-N(3))-methyltransferase BMT5-like" evidence="1">
    <location>
        <begin position="25"/>
        <end position="191"/>
    </location>
</feature>
<name>A0AAD9TNF8_9ROSI</name>
<accession>A0AAD9TNF8</accession>
<protein>
    <recommendedName>
        <fullName evidence="1">25S rRNA (uridine-N(3))-methyltransferase BMT5-like domain-containing protein</fullName>
    </recommendedName>
</protein>
<proteinExistence type="predicted"/>
<dbReference type="Pfam" id="PF10354">
    <property type="entry name" value="BMT5-like"/>
    <property type="match status" value="1"/>
</dbReference>
<dbReference type="FunFam" id="3.40.50.150:FF:000440">
    <property type="entry name" value="Os09g0479300 protein"/>
    <property type="match status" value="1"/>
</dbReference>
<evidence type="ECO:0000313" key="2">
    <source>
        <dbReference type="EMBL" id="KAK2638740.1"/>
    </source>
</evidence>
<gene>
    <name evidence="2" type="ORF">Ddye_026535</name>
</gene>
<dbReference type="AlphaFoldDB" id="A0AAD9TNF8"/>
<evidence type="ECO:0000313" key="3">
    <source>
        <dbReference type="Proteomes" id="UP001280121"/>
    </source>
</evidence>
<dbReference type="GO" id="GO:0070475">
    <property type="term" value="P:rRNA base methylation"/>
    <property type="evidence" value="ECO:0007669"/>
    <property type="project" value="InterPro"/>
</dbReference>
<keyword evidence="3" id="KW-1185">Reference proteome</keyword>
<organism evidence="2 3">
    <name type="scientific">Dipteronia dyeriana</name>
    <dbReference type="NCBI Taxonomy" id="168575"/>
    <lineage>
        <taxon>Eukaryota</taxon>
        <taxon>Viridiplantae</taxon>
        <taxon>Streptophyta</taxon>
        <taxon>Embryophyta</taxon>
        <taxon>Tracheophyta</taxon>
        <taxon>Spermatophyta</taxon>
        <taxon>Magnoliopsida</taxon>
        <taxon>eudicotyledons</taxon>
        <taxon>Gunneridae</taxon>
        <taxon>Pentapetalae</taxon>
        <taxon>rosids</taxon>
        <taxon>malvids</taxon>
        <taxon>Sapindales</taxon>
        <taxon>Sapindaceae</taxon>
        <taxon>Hippocastanoideae</taxon>
        <taxon>Acereae</taxon>
        <taxon>Dipteronia</taxon>
    </lineage>
</organism>
<dbReference type="GO" id="GO:0005737">
    <property type="term" value="C:cytoplasm"/>
    <property type="evidence" value="ECO:0007669"/>
    <property type="project" value="TreeGrafter"/>
</dbReference>
<dbReference type="PANTHER" id="PTHR11538">
    <property type="entry name" value="PHENYLALANYL-TRNA SYNTHETASE"/>
    <property type="match status" value="1"/>
</dbReference>
<comment type="caution">
    <text evidence="2">The sequence shown here is derived from an EMBL/GenBank/DDBJ whole genome shotgun (WGS) entry which is preliminary data.</text>
</comment>
<dbReference type="PANTHER" id="PTHR11538:SF26">
    <property type="entry name" value="FERREDOXIN-FOLD ANTICODON-BINDING DOMAIN-CONTAINING PROTEIN 1"/>
    <property type="match status" value="1"/>
</dbReference>
<dbReference type="InterPro" id="IPR019446">
    <property type="entry name" value="BMT5-like"/>
</dbReference>
<dbReference type="Proteomes" id="UP001280121">
    <property type="component" value="Unassembled WGS sequence"/>
</dbReference>